<sequence length="193" mass="21010">MGSGGQDENKSSDTSDESNGIGNIANSTFDIATAKDSETESLFSNVLVESNVDPHVLDKGEMQKNQQINEDSELTNRGRRFFSVTVLRRASMKGGKMTLSVSKENRKKSPKRIGKSPRSVNRTNNRTNASASSVINRYRMMKAKDTAGSSSGGSSSSVATSKPLPSAMRTANNNFESDSDRNRHNRLMGIIKK</sequence>
<feature type="region of interest" description="Disordered" evidence="1">
    <location>
        <begin position="1"/>
        <end position="24"/>
    </location>
</feature>
<organism evidence="2 3">
    <name type="scientific">Anopheles maculatus</name>
    <dbReference type="NCBI Taxonomy" id="74869"/>
    <lineage>
        <taxon>Eukaryota</taxon>
        <taxon>Metazoa</taxon>
        <taxon>Ecdysozoa</taxon>
        <taxon>Arthropoda</taxon>
        <taxon>Hexapoda</taxon>
        <taxon>Insecta</taxon>
        <taxon>Pterygota</taxon>
        <taxon>Neoptera</taxon>
        <taxon>Endopterygota</taxon>
        <taxon>Diptera</taxon>
        <taxon>Nematocera</taxon>
        <taxon>Culicoidea</taxon>
        <taxon>Culicidae</taxon>
        <taxon>Anophelinae</taxon>
        <taxon>Anopheles</taxon>
        <taxon>Anopheles maculatus group</taxon>
    </lineage>
</organism>
<reference evidence="2" key="2">
    <citation type="submission" date="2020-05" db="UniProtKB">
        <authorList>
            <consortium name="EnsemblMetazoa"/>
        </authorList>
    </citation>
    <scope>IDENTIFICATION</scope>
    <source>
        <strain evidence="2">maculatus3</strain>
    </source>
</reference>
<feature type="compositionally biased region" description="Basic residues" evidence="1">
    <location>
        <begin position="105"/>
        <end position="115"/>
    </location>
</feature>
<evidence type="ECO:0000313" key="3">
    <source>
        <dbReference type="Proteomes" id="UP000075901"/>
    </source>
</evidence>
<feature type="compositionally biased region" description="Basic residues" evidence="1">
    <location>
        <begin position="183"/>
        <end position="193"/>
    </location>
</feature>
<protein>
    <submittedName>
        <fullName evidence="2">Uncharacterized protein</fullName>
    </submittedName>
</protein>
<evidence type="ECO:0000256" key="1">
    <source>
        <dbReference type="SAM" id="MobiDB-lite"/>
    </source>
</evidence>
<feature type="region of interest" description="Disordered" evidence="1">
    <location>
        <begin position="93"/>
        <end position="193"/>
    </location>
</feature>
<dbReference type="EnsemblMetazoa" id="AMAM004881-RA">
    <property type="protein sequence ID" value="AMAM004881-PA"/>
    <property type="gene ID" value="AMAM004881"/>
</dbReference>
<feature type="compositionally biased region" description="Low complexity" evidence="1">
    <location>
        <begin position="148"/>
        <end position="157"/>
    </location>
</feature>
<feature type="compositionally biased region" description="Polar residues" evidence="1">
    <location>
        <begin position="118"/>
        <end position="135"/>
    </location>
</feature>
<name>A0A182SE11_9DIPT</name>
<evidence type="ECO:0000313" key="2">
    <source>
        <dbReference type="EnsemblMetazoa" id="AMAM004881-PA"/>
    </source>
</evidence>
<dbReference type="AlphaFoldDB" id="A0A182SE11"/>
<keyword evidence="3" id="KW-1185">Reference proteome</keyword>
<accession>A0A182SE11</accession>
<reference evidence="3" key="1">
    <citation type="submission" date="2013-09" db="EMBL/GenBank/DDBJ databases">
        <title>The Genome Sequence of Anopheles maculatus species B.</title>
        <authorList>
            <consortium name="The Broad Institute Genomics Platform"/>
            <person name="Neafsey D.E."/>
            <person name="Besansky N."/>
            <person name="Howell P."/>
            <person name="Walton C."/>
            <person name="Young S.K."/>
            <person name="Zeng Q."/>
            <person name="Gargeya S."/>
            <person name="Fitzgerald M."/>
            <person name="Haas B."/>
            <person name="Abouelleil A."/>
            <person name="Allen A.W."/>
            <person name="Alvarado L."/>
            <person name="Arachchi H.M."/>
            <person name="Berlin A.M."/>
            <person name="Chapman S.B."/>
            <person name="Gainer-Dewar J."/>
            <person name="Goldberg J."/>
            <person name="Griggs A."/>
            <person name="Gujja S."/>
            <person name="Hansen M."/>
            <person name="Howarth C."/>
            <person name="Imamovic A."/>
            <person name="Ireland A."/>
            <person name="Larimer J."/>
            <person name="McCowan C."/>
            <person name="Murphy C."/>
            <person name="Pearson M."/>
            <person name="Poon T.W."/>
            <person name="Priest M."/>
            <person name="Roberts A."/>
            <person name="Saif S."/>
            <person name="Shea T."/>
            <person name="Sisk P."/>
            <person name="Sykes S."/>
            <person name="Wortman J."/>
            <person name="Nusbaum C."/>
            <person name="Birren B."/>
        </authorList>
    </citation>
    <scope>NUCLEOTIDE SEQUENCE [LARGE SCALE GENOMIC DNA]</scope>
    <source>
        <strain evidence="3">maculatus3</strain>
    </source>
</reference>
<dbReference type="Proteomes" id="UP000075901">
    <property type="component" value="Unassembled WGS sequence"/>
</dbReference>
<dbReference type="VEuPathDB" id="VectorBase:AMAM004881"/>
<proteinExistence type="predicted"/>